<dbReference type="EMBL" id="CH480815">
    <property type="protein sequence ID" value="EDW43461.1"/>
    <property type="molecule type" value="Genomic_DNA"/>
</dbReference>
<evidence type="ECO:0000313" key="4">
    <source>
        <dbReference type="EMBL" id="EDW43461.1"/>
    </source>
</evidence>
<dbReference type="STRING" id="7238.B4HGK8"/>
<name>B4HGK8_DROSE</name>
<organism evidence="5">
    <name type="scientific">Drosophila sechellia</name>
    <name type="common">Fruit fly</name>
    <dbReference type="NCBI Taxonomy" id="7238"/>
    <lineage>
        <taxon>Eukaryota</taxon>
        <taxon>Metazoa</taxon>
        <taxon>Ecdysozoa</taxon>
        <taxon>Arthropoda</taxon>
        <taxon>Hexapoda</taxon>
        <taxon>Insecta</taxon>
        <taxon>Pterygota</taxon>
        <taxon>Neoptera</taxon>
        <taxon>Endopterygota</taxon>
        <taxon>Diptera</taxon>
        <taxon>Brachycera</taxon>
        <taxon>Muscomorpha</taxon>
        <taxon>Ephydroidea</taxon>
        <taxon>Drosophilidae</taxon>
        <taxon>Drosophila</taxon>
        <taxon>Sophophora</taxon>
    </lineage>
</organism>
<proteinExistence type="predicted"/>
<evidence type="ECO:0000313" key="5">
    <source>
        <dbReference type="Proteomes" id="UP000001292"/>
    </source>
</evidence>
<feature type="region of interest" description="Disordered" evidence="3">
    <location>
        <begin position="95"/>
        <end position="137"/>
    </location>
</feature>
<accession>B4HGK8</accession>
<dbReference type="HOGENOM" id="CLU_790555_0_0_1"/>
<feature type="compositionally biased region" description="Low complexity" evidence="3">
    <location>
        <begin position="126"/>
        <end position="137"/>
    </location>
</feature>
<dbReference type="GO" id="GO:0005737">
    <property type="term" value="C:cytoplasm"/>
    <property type="evidence" value="ECO:0007669"/>
    <property type="project" value="TreeGrafter"/>
</dbReference>
<gene>
    <name evidence="4" type="primary">Dsec\GM26578</name>
    <name evidence="4" type="ORF">Dsec_GM26578</name>
</gene>
<protein>
    <submittedName>
        <fullName evidence="4">GM26578</fullName>
    </submittedName>
</protein>
<keyword evidence="1" id="KW-0677">Repeat</keyword>
<evidence type="ECO:0000256" key="3">
    <source>
        <dbReference type="SAM" id="MobiDB-lite"/>
    </source>
</evidence>
<reference evidence="4 5" key="1">
    <citation type="journal article" date="2007" name="Nature">
        <title>Evolution of genes and genomes on the Drosophila phylogeny.</title>
        <authorList>
            <consortium name="Drosophila 12 Genomes Consortium"/>
            <person name="Clark A.G."/>
            <person name="Eisen M.B."/>
            <person name="Smith D.R."/>
            <person name="Bergman C.M."/>
            <person name="Oliver B."/>
            <person name="Markow T.A."/>
            <person name="Kaufman T.C."/>
            <person name="Kellis M."/>
            <person name="Gelbart W."/>
            <person name="Iyer V.N."/>
            <person name="Pollard D.A."/>
            <person name="Sackton T.B."/>
            <person name="Larracuente A.M."/>
            <person name="Singh N.D."/>
            <person name="Abad J.P."/>
            <person name="Abt D.N."/>
            <person name="Adryan B."/>
            <person name="Aguade M."/>
            <person name="Akashi H."/>
            <person name="Anderson W.W."/>
            <person name="Aquadro C.F."/>
            <person name="Ardell D.H."/>
            <person name="Arguello R."/>
            <person name="Artieri C.G."/>
            <person name="Barbash D.A."/>
            <person name="Barker D."/>
            <person name="Barsanti P."/>
            <person name="Batterham P."/>
            <person name="Batzoglou S."/>
            <person name="Begun D."/>
            <person name="Bhutkar A."/>
            <person name="Blanco E."/>
            <person name="Bosak S.A."/>
            <person name="Bradley R.K."/>
            <person name="Brand A.D."/>
            <person name="Brent M.R."/>
            <person name="Brooks A.N."/>
            <person name="Brown R.H."/>
            <person name="Butlin R.K."/>
            <person name="Caggese C."/>
            <person name="Calvi B.R."/>
            <person name="Bernardo de Carvalho A."/>
            <person name="Caspi A."/>
            <person name="Castrezana S."/>
            <person name="Celniker S.E."/>
            <person name="Chang J.L."/>
            <person name="Chapple C."/>
            <person name="Chatterji S."/>
            <person name="Chinwalla A."/>
            <person name="Civetta A."/>
            <person name="Clifton S.W."/>
            <person name="Comeron J.M."/>
            <person name="Costello J.C."/>
            <person name="Coyne J.A."/>
            <person name="Daub J."/>
            <person name="David R.G."/>
            <person name="Delcher A.L."/>
            <person name="Delehaunty K."/>
            <person name="Do C.B."/>
            <person name="Ebling H."/>
            <person name="Edwards K."/>
            <person name="Eickbush T."/>
            <person name="Evans J.D."/>
            <person name="Filipski A."/>
            <person name="Findeiss S."/>
            <person name="Freyhult E."/>
            <person name="Fulton L."/>
            <person name="Fulton R."/>
            <person name="Garcia A.C."/>
            <person name="Gardiner A."/>
            <person name="Garfield D.A."/>
            <person name="Garvin B.E."/>
            <person name="Gibson G."/>
            <person name="Gilbert D."/>
            <person name="Gnerre S."/>
            <person name="Godfrey J."/>
            <person name="Good R."/>
            <person name="Gotea V."/>
            <person name="Gravely B."/>
            <person name="Greenberg A.J."/>
            <person name="Griffiths-Jones S."/>
            <person name="Gross S."/>
            <person name="Guigo R."/>
            <person name="Gustafson E.A."/>
            <person name="Haerty W."/>
            <person name="Hahn M.W."/>
            <person name="Halligan D.L."/>
            <person name="Halpern A.L."/>
            <person name="Halter G.M."/>
            <person name="Han M.V."/>
            <person name="Heger A."/>
            <person name="Hillier L."/>
            <person name="Hinrichs A.S."/>
            <person name="Holmes I."/>
            <person name="Hoskins R.A."/>
            <person name="Hubisz M.J."/>
            <person name="Hultmark D."/>
            <person name="Huntley M.A."/>
            <person name="Jaffe D.B."/>
            <person name="Jagadeeshan S."/>
            <person name="Jeck W.R."/>
            <person name="Johnson J."/>
            <person name="Jones C.D."/>
            <person name="Jordan W.C."/>
            <person name="Karpen G.H."/>
            <person name="Kataoka E."/>
            <person name="Keightley P.D."/>
            <person name="Kheradpour P."/>
            <person name="Kirkness E.F."/>
            <person name="Koerich L.B."/>
            <person name="Kristiansen K."/>
            <person name="Kudrna D."/>
            <person name="Kulathinal R.J."/>
            <person name="Kumar S."/>
            <person name="Kwok R."/>
            <person name="Lander E."/>
            <person name="Langley C.H."/>
            <person name="Lapoint R."/>
            <person name="Lazzaro B.P."/>
            <person name="Lee S.J."/>
            <person name="Levesque L."/>
            <person name="Li R."/>
            <person name="Lin C.F."/>
            <person name="Lin M.F."/>
            <person name="Lindblad-Toh K."/>
            <person name="Llopart A."/>
            <person name="Long M."/>
            <person name="Low L."/>
            <person name="Lozovsky E."/>
            <person name="Lu J."/>
            <person name="Luo M."/>
            <person name="Machado C.A."/>
            <person name="Makalowski W."/>
            <person name="Marzo M."/>
            <person name="Matsuda M."/>
            <person name="Matzkin L."/>
            <person name="McAllister B."/>
            <person name="McBride C.S."/>
            <person name="McKernan B."/>
            <person name="McKernan K."/>
            <person name="Mendez-Lago M."/>
            <person name="Minx P."/>
            <person name="Mollenhauer M.U."/>
            <person name="Montooth K."/>
            <person name="Mount S.M."/>
            <person name="Mu X."/>
            <person name="Myers E."/>
            <person name="Negre B."/>
            <person name="Newfeld S."/>
            <person name="Nielsen R."/>
            <person name="Noor M.A."/>
            <person name="O'Grady P."/>
            <person name="Pachter L."/>
            <person name="Papaceit M."/>
            <person name="Parisi M.J."/>
            <person name="Parisi M."/>
            <person name="Parts L."/>
            <person name="Pedersen J.S."/>
            <person name="Pesole G."/>
            <person name="Phillippy A.M."/>
            <person name="Ponting C.P."/>
            <person name="Pop M."/>
            <person name="Porcelli D."/>
            <person name="Powell J.R."/>
            <person name="Prohaska S."/>
            <person name="Pruitt K."/>
            <person name="Puig M."/>
            <person name="Quesneville H."/>
            <person name="Ram K.R."/>
            <person name="Rand D."/>
            <person name="Rasmussen M.D."/>
            <person name="Reed L.K."/>
            <person name="Reenan R."/>
            <person name="Reily A."/>
            <person name="Remington K.A."/>
            <person name="Rieger T.T."/>
            <person name="Ritchie M.G."/>
            <person name="Robin C."/>
            <person name="Rogers Y.H."/>
            <person name="Rohde C."/>
            <person name="Rozas J."/>
            <person name="Rubenfield M.J."/>
            <person name="Ruiz A."/>
            <person name="Russo S."/>
            <person name="Salzberg S.L."/>
            <person name="Sanchez-Gracia A."/>
            <person name="Saranga D.J."/>
            <person name="Sato H."/>
            <person name="Schaeffer S.W."/>
            <person name="Schatz M.C."/>
            <person name="Schlenke T."/>
            <person name="Schwartz R."/>
            <person name="Segarra C."/>
            <person name="Singh R.S."/>
            <person name="Sirot L."/>
            <person name="Sirota M."/>
            <person name="Sisneros N.B."/>
            <person name="Smith C.D."/>
            <person name="Smith T.F."/>
            <person name="Spieth J."/>
            <person name="Stage D.E."/>
            <person name="Stark A."/>
            <person name="Stephan W."/>
            <person name="Strausberg R.L."/>
            <person name="Strempel S."/>
            <person name="Sturgill D."/>
            <person name="Sutton G."/>
            <person name="Sutton G.G."/>
            <person name="Tao W."/>
            <person name="Teichmann S."/>
            <person name="Tobari Y.N."/>
            <person name="Tomimura Y."/>
            <person name="Tsolas J.M."/>
            <person name="Valente V.L."/>
            <person name="Venter E."/>
            <person name="Venter J.C."/>
            <person name="Vicario S."/>
            <person name="Vieira F.G."/>
            <person name="Vilella A.J."/>
            <person name="Villasante A."/>
            <person name="Walenz B."/>
            <person name="Wang J."/>
            <person name="Wasserman M."/>
            <person name="Watts T."/>
            <person name="Wilson D."/>
            <person name="Wilson R.K."/>
            <person name="Wing R.A."/>
            <person name="Wolfner M.F."/>
            <person name="Wong A."/>
            <person name="Wong G.K."/>
            <person name="Wu C.I."/>
            <person name="Wu G."/>
            <person name="Yamamoto D."/>
            <person name="Yang H.P."/>
            <person name="Yang S.P."/>
            <person name="Yorke J.A."/>
            <person name="Yoshida K."/>
            <person name="Zdobnov E."/>
            <person name="Zhang P."/>
            <person name="Zhang Y."/>
            <person name="Zimin A.V."/>
            <person name="Baldwin J."/>
            <person name="Abdouelleil A."/>
            <person name="Abdulkadir J."/>
            <person name="Abebe A."/>
            <person name="Abera B."/>
            <person name="Abreu J."/>
            <person name="Acer S.C."/>
            <person name="Aftuck L."/>
            <person name="Alexander A."/>
            <person name="An P."/>
            <person name="Anderson E."/>
            <person name="Anderson S."/>
            <person name="Arachi H."/>
            <person name="Azer M."/>
            <person name="Bachantsang P."/>
            <person name="Barry A."/>
            <person name="Bayul T."/>
            <person name="Berlin A."/>
            <person name="Bessette D."/>
            <person name="Bloom T."/>
            <person name="Blye J."/>
            <person name="Boguslavskiy L."/>
            <person name="Bonnet C."/>
            <person name="Boukhgalter B."/>
            <person name="Bourzgui I."/>
            <person name="Brown A."/>
            <person name="Cahill P."/>
            <person name="Channer S."/>
            <person name="Cheshatsang Y."/>
            <person name="Chuda L."/>
            <person name="Citroen M."/>
            <person name="Collymore A."/>
            <person name="Cooke P."/>
            <person name="Costello M."/>
            <person name="D'Aco K."/>
            <person name="Daza R."/>
            <person name="De Haan G."/>
            <person name="DeGray S."/>
            <person name="DeMaso C."/>
            <person name="Dhargay N."/>
            <person name="Dooley K."/>
            <person name="Dooley E."/>
            <person name="Doricent M."/>
            <person name="Dorje P."/>
            <person name="Dorjee K."/>
            <person name="Dupes A."/>
            <person name="Elong R."/>
            <person name="Falk J."/>
            <person name="Farina A."/>
            <person name="Faro S."/>
            <person name="Ferguson D."/>
            <person name="Fisher S."/>
            <person name="Foley C.D."/>
            <person name="Franke A."/>
            <person name="Friedrich D."/>
            <person name="Gadbois L."/>
            <person name="Gearin G."/>
            <person name="Gearin C.R."/>
            <person name="Giannoukos G."/>
            <person name="Goode T."/>
            <person name="Graham J."/>
            <person name="Grandbois E."/>
            <person name="Grewal S."/>
            <person name="Gyaltsen K."/>
            <person name="Hafez N."/>
            <person name="Hagos B."/>
            <person name="Hall J."/>
            <person name="Henson C."/>
            <person name="Hollinger A."/>
            <person name="Honan T."/>
            <person name="Huard M.D."/>
            <person name="Hughes L."/>
            <person name="Hurhula B."/>
            <person name="Husby M.E."/>
            <person name="Kamat A."/>
            <person name="Kanga B."/>
            <person name="Kashin S."/>
            <person name="Khazanovich D."/>
            <person name="Kisner P."/>
            <person name="Lance K."/>
            <person name="Lara M."/>
            <person name="Lee W."/>
            <person name="Lennon N."/>
            <person name="Letendre F."/>
            <person name="LeVine R."/>
            <person name="Lipovsky A."/>
            <person name="Liu X."/>
            <person name="Liu J."/>
            <person name="Liu S."/>
            <person name="Lokyitsang T."/>
            <person name="Lokyitsang Y."/>
            <person name="Lubonja R."/>
            <person name="Lui A."/>
            <person name="MacDonald P."/>
            <person name="Magnisalis V."/>
            <person name="Maru K."/>
            <person name="Matthews C."/>
            <person name="McCusker W."/>
            <person name="McDonough S."/>
            <person name="Mehta T."/>
            <person name="Meldrim J."/>
            <person name="Meneus L."/>
            <person name="Mihai O."/>
            <person name="Mihalev A."/>
            <person name="Mihova T."/>
            <person name="Mittelman R."/>
            <person name="Mlenga V."/>
            <person name="Montmayeur A."/>
            <person name="Mulrain L."/>
            <person name="Navidi A."/>
            <person name="Naylor J."/>
            <person name="Negash T."/>
            <person name="Nguyen T."/>
            <person name="Nguyen N."/>
            <person name="Nicol R."/>
            <person name="Norbu C."/>
            <person name="Norbu N."/>
            <person name="Novod N."/>
            <person name="O'Neill B."/>
            <person name="Osman S."/>
            <person name="Markiewicz E."/>
            <person name="Oyono O.L."/>
            <person name="Patti C."/>
            <person name="Phunkhang P."/>
            <person name="Pierre F."/>
            <person name="Priest M."/>
            <person name="Raghuraman S."/>
            <person name="Rege F."/>
            <person name="Reyes R."/>
            <person name="Rise C."/>
            <person name="Rogov P."/>
            <person name="Ross K."/>
            <person name="Ryan E."/>
            <person name="Settipalli S."/>
            <person name="Shea T."/>
            <person name="Sherpa N."/>
            <person name="Shi L."/>
            <person name="Shih D."/>
            <person name="Sparrow T."/>
            <person name="Spaulding J."/>
            <person name="Stalker J."/>
            <person name="Stange-Thomann N."/>
            <person name="Stavropoulos S."/>
            <person name="Stone C."/>
            <person name="Strader C."/>
            <person name="Tesfaye S."/>
            <person name="Thomson T."/>
            <person name="Thoulutsang Y."/>
            <person name="Thoulutsang D."/>
            <person name="Topham K."/>
            <person name="Topping I."/>
            <person name="Tsamla T."/>
            <person name="Vassiliev H."/>
            <person name="Vo A."/>
            <person name="Wangchuk T."/>
            <person name="Wangdi T."/>
            <person name="Weiand M."/>
            <person name="Wilkinson J."/>
            <person name="Wilson A."/>
            <person name="Yadav S."/>
            <person name="Young G."/>
            <person name="Yu Q."/>
            <person name="Zembek L."/>
            <person name="Zhong D."/>
            <person name="Zimmer A."/>
            <person name="Zwirko Z."/>
            <person name="Jaffe D.B."/>
            <person name="Alvarez P."/>
            <person name="Brockman W."/>
            <person name="Butler J."/>
            <person name="Chin C."/>
            <person name="Gnerre S."/>
            <person name="Grabherr M."/>
            <person name="Kleber M."/>
            <person name="Mauceli E."/>
            <person name="MacCallum I."/>
        </authorList>
    </citation>
    <scope>NUCLEOTIDE SEQUENCE [LARGE SCALE GENOMIC DNA]</scope>
    <source>
        <strain evidence="5">Rob3c / Tucson 14021-0248.25</strain>
    </source>
</reference>
<dbReference type="AlphaFoldDB" id="B4HGK8"/>
<evidence type="ECO:0000256" key="2">
    <source>
        <dbReference type="ARBA" id="ARBA00023043"/>
    </source>
</evidence>
<dbReference type="Proteomes" id="UP000001292">
    <property type="component" value="Unassembled WGS sequence"/>
</dbReference>
<dbReference type="PANTHER" id="PTHR23206:SF8">
    <property type="entry name" value="ANKYRIN REPEAT AND KH DOMAIN-CONTAINING 1"/>
    <property type="match status" value="1"/>
</dbReference>
<dbReference type="InterPro" id="IPR051631">
    <property type="entry name" value="Ankyrin-KH/SAM_domain"/>
</dbReference>
<sequence>MEPKDWVRRQLPLPPRSIQLPTDTVPIVRHVPVPIIYAESPSIFPIWRDWFRPPYGMVGASQQQQQQQQLNYPMDPTSSFIVDANNVLRLNPRVIFPQGNTKPPQPPPQGGTQSNVFGGNPGRQPPGGAARQPGGAAAQRWYGGTLEYPSYTGRDMLHLENGAGGMAGMGSPSAMSPNHDDIRKMPRPIGTERAASWKNNYFNVGAPSLNMEDALASVLPPWAHELKGSILRGLQQPPSFAAVAAAQQQPLNWLKQQPQQQQYRAYNNGPYPQQQQHEPMTMPMDYHNMQAPPNMSQQQQHVNLMPSYGYQHFVGAPGAVDISAHMPDKMEVWDHHDKHMPWTNYTTNWSN</sequence>
<evidence type="ECO:0000256" key="1">
    <source>
        <dbReference type="ARBA" id="ARBA00022737"/>
    </source>
</evidence>
<dbReference type="PANTHER" id="PTHR23206">
    <property type="entry name" value="MASK PROTEIN"/>
    <property type="match status" value="1"/>
</dbReference>
<dbReference type="GO" id="GO:0045087">
    <property type="term" value="P:innate immune response"/>
    <property type="evidence" value="ECO:0007669"/>
    <property type="project" value="TreeGrafter"/>
</dbReference>
<keyword evidence="2" id="KW-0040">ANK repeat</keyword>
<keyword evidence="5" id="KW-1185">Reference proteome</keyword>